<organism evidence="1 2">
    <name type="scientific">Pseudooceanicola pacificus</name>
    <dbReference type="NCBI Taxonomy" id="2676438"/>
    <lineage>
        <taxon>Bacteria</taxon>
        <taxon>Pseudomonadati</taxon>
        <taxon>Pseudomonadota</taxon>
        <taxon>Alphaproteobacteria</taxon>
        <taxon>Rhodobacterales</taxon>
        <taxon>Paracoccaceae</taxon>
        <taxon>Pseudooceanicola</taxon>
    </lineage>
</organism>
<dbReference type="EMBL" id="WNXQ01000001">
    <property type="protein sequence ID" value="MWB76415.1"/>
    <property type="molecule type" value="Genomic_DNA"/>
</dbReference>
<accession>A0A844VZX8</accession>
<keyword evidence="2" id="KW-1185">Reference proteome</keyword>
<evidence type="ECO:0000313" key="1">
    <source>
        <dbReference type="EMBL" id="MWB76415.1"/>
    </source>
</evidence>
<keyword evidence="1" id="KW-0413">Isomerase</keyword>
<comment type="caution">
    <text evidence="1">The sequence shown here is derived from an EMBL/GenBank/DDBJ whole genome shotgun (WGS) entry which is preliminary data.</text>
</comment>
<dbReference type="AlphaFoldDB" id="A0A844VZX8"/>
<gene>
    <name evidence="1" type="ORF">GLS40_00100</name>
</gene>
<proteinExistence type="predicted"/>
<name>A0A844VZX8_9RHOB</name>
<evidence type="ECO:0000313" key="2">
    <source>
        <dbReference type="Proteomes" id="UP000443843"/>
    </source>
</evidence>
<sequence>MQSVHTRPHSWIEHVFSAKAVQRGAVIRRSVAWVEHEIGRDRFVAEVRARDFHLLESGGQFIVICSRAPIRRLV</sequence>
<protein>
    <submittedName>
        <fullName evidence="1">N-(5'-phosphoribosyl)anthranilate isomerase</fullName>
    </submittedName>
</protein>
<dbReference type="GO" id="GO:0016853">
    <property type="term" value="F:isomerase activity"/>
    <property type="evidence" value="ECO:0007669"/>
    <property type="project" value="UniProtKB-KW"/>
</dbReference>
<dbReference type="Proteomes" id="UP000443843">
    <property type="component" value="Unassembled WGS sequence"/>
</dbReference>
<reference evidence="1 2" key="1">
    <citation type="submission" date="2019-11" db="EMBL/GenBank/DDBJ databases">
        <title>Pseudooceanicola pacifica sp. nov., isolated from deep-sea sediment of the Pacific Ocean.</title>
        <authorList>
            <person name="Lyu L."/>
        </authorList>
    </citation>
    <scope>NUCLEOTIDE SEQUENCE [LARGE SCALE GENOMIC DNA]</scope>
    <source>
        <strain evidence="1 2">216_PA32_1</strain>
    </source>
</reference>